<feature type="domain" description="AAA+ ATPase" evidence="5">
    <location>
        <begin position="264"/>
        <end position="401"/>
    </location>
</feature>
<dbReference type="InterPro" id="IPR003593">
    <property type="entry name" value="AAA+_ATPase"/>
</dbReference>
<proteinExistence type="predicted"/>
<dbReference type="Proteomes" id="UP000434101">
    <property type="component" value="Unassembled WGS sequence"/>
</dbReference>
<organism evidence="6 7">
    <name type="scientific">Natronorubrum halalkaliphilum</name>
    <dbReference type="NCBI Taxonomy" id="2691917"/>
    <lineage>
        <taxon>Archaea</taxon>
        <taxon>Methanobacteriati</taxon>
        <taxon>Methanobacteriota</taxon>
        <taxon>Stenosarchaea group</taxon>
        <taxon>Halobacteria</taxon>
        <taxon>Halobacteriales</taxon>
        <taxon>Natrialbaceae</taxon>
        <taxon>Natronorubrum</taxon>
    </lineage>
</organism>
<evidence type="ECO:0000256" key="2">
    <source>
        <dbReference type="ARBA" id="ARBA00022840"/>
    </source>
</evidence>
<dbReference type="GO" id="GO:0016887">
    <property type="term" value="F:ATP hydrolysis activity"/>
    <property type="evidence" value="ECO:0007669"/>
    <property type="project" value="InterPro"/>
</dbReference>
<dbReference type="AlphaFoldDB" id="A0A6B0VL92"/>
<feature type="region of interest" description="Disordered" evidence="4">
    <location>
        <begin position="184"/>
        <end position="217"/>
    </location>
</feature>
<feature type="domain" description="AAA+ ATPase" evidence="5">
    <location>
        <begin position="550"/>
        <end position="685"/>
    </location>
</feature>
<dbReference type="RefSeq" id="WP_160064135.1">
    <property type="nucleotide sequence ID" value="NZ_WUYX01000026.1"/>
</dbReference>
<evidence type="ECO:0000256" key="1">
    <source>
        <dbReference type="ARBA" id="ARBA00022741"/>
    </source>
</evidence>
<dbReference type="EMBL" id="WUYX01000026">
    <property type="protein sequence ID" value="MXV61877.1"/>
    <property type="molecule type" value="Genomic_DNA"/>
</dbReference>
<evidence type="ECO:0000259" key="5">
    <source>
        <dbReference type="SMART" id="SM00382"/>
    </source>
</evidence>
<dbReference type="InterPro" id="IPR003960">
    <property type="entry name" value="ATPase_AAA_CS"/>
</dbReference>
<dbReference type="PROSITE" id="PS00674">
    <property type="entry name" value="AAA"/>
    <property type="match status" value="1"/>
</dbReference>
<keyword evidence="7" id="KW-1185">Reference proteome</keyword>
<feature type="compositionally biased region" description="Acidic residues" evidence="4">
    <location>
        <begin position="196"/>
        <end position="205"/>
    </location>
</feature>
<comment type="caution">
    <text evidence="6">The sequence shown here is derived from an EMBL/GenBank/DDBJ whole genome shotgun (WGS) entry which is preliminary data.</text>
</comment>
<dbReference type="InterPro" id="IPR050168">
    <property type="entry name" value="AAA_ATPase_domain"/>
</dbReference>
<gene>
    <name evidence="6" type="ORF">GS429_07370</name>
</gene>
<accession>A0A6B0VL92</accession>
<dbReference type="Pfam" id="PF00004">
    <property type="entry name" value="AAA"/>
    <property type="match status" value="2"/>
</dbReference>
<dbReference type="FunFam" id="3.40.50.300:FF:001025">
    <property type="entry name" value="ATPase family, AAA domain-containing 2B"/>
    <property type="match status" value="2"/>
</dbReference>
<dbReference type="Gene3D" id="3.40.50.300">
    <property type="entry name" value="P-loop containing nucleotide triphosphate hydrolases"/>
    <property type="match status" value="2"/>
</dbReference>
<evidence type="ECO:0000256" key="3">
    <source>
        <dbReference type="ARBA" id="ARBA00023054"/>
    </source>
</evidence>
<name>A0A6B0VL92_9EURY</name>
<dbReference type="OrthoDB" id="375317at2157"/>
<keyword evidence="3" id="KW-0175">Coiled coil</keyword>
<dbReference type="InterPro" id="IPR041569">
    <property type="entry name" value="AAA_lid_3"/>
</dbReference>
<reference evidence="6 7" key="1">
    <citation type="submission" date="2020-01" db="EMBL/GenBank/DDBJ databases">
        <title>Natronorubrum sp. JWXQ-INN 674 isolated from Inner Mongolia Autonomous Region of China.</title>
        <authorList>
            <person name="Xue Q."/>
        </authorList>
    </citation>
    <scope>NUCLEOTIDE SEQUENCE [LARGE SCALE GENOMIC DNA]</scope>
    <source>
        <strain evidence="6 7">JWXQ-INN-674</strain>
    </source>
</reference>
<dbReference type="InterPro" id="IPR003959">
    <property type="entry name" value="ATPase_AAA_core"/>
</dbReference>
<evidence type="ECO:0000313" key="6">
    <source>
        <dbReference type="EMBL" id="MXV61877.1"/>
    </source>
</evidence>
<sequence length="782" mass="83725">MQATLTKLSPELNAEGIAAVSDDIYTDLECSVGDAVSVSVGDRDLLLRLTRTDGENEGIVALGRPDRNALSLAPGATVYITPVPATPASRVTVRIPPSLSDTSAAYQELREALLGRPVYASKNVLVGIDAIDRNTGVANVVGTFPGSVVTITAETTLEFVAHNDGPGAPYSTDRDDHEVVYEYQPDTGGDRYSSETTDEDDEPASGDDSRSYAGTNEFRLTDDEIADVTYDDIGGLDDIIEQFREVTELPFAFPELKSFLGDDQSTGILLRGPPGTGKTLLAKTLANETDAAFYRIDGPEVMSKWYGEAERRLRDLFDAARANAPSIIYFDELDSLGQVRTASPTDTTERRVVGQLLSVMDGLEENDDVIVIGSTNNAEQIDPALRRPGRLGATIEVGPPSAEGREEIFGVHTRDVPLADDVDLEAIAARTHGYTGADIEAVVDAAQQQAFSRHLDDANLDVTYLLDTEWSGRDREQIIDWFDRCEVTAGDIETALETVEPSGLVDHRVTVPETNWDDIGGLEDVKHQLYEAAVLPTEYADSFDAMDISPRAGVLLAGPPGTGKTMLANAVATEAEANFMLVNGPELLGGAVGSAEAEVREVFETARETGPTVLFFDEFDSLVPERGTTGPVGERVVSQFLTELDGVTDRGDVTVIAATNRPDRIDDAVLRDGRLGDPVTVGLPDLTARWKILEIHTEEKPLAGDVALDTIAKETDGVSGSTLAAICDCAATIALEEAINTDSLEAESAVPTTIEMRHFEEAVMELTGESDSSSTGGFASAD</sequence>
<dbReference type="Pfam" id="PF17862">
    <property type="entry name" value="AAA_lid_3"/>
    <property type="match status" value="1"/>
</dbReference>
<dbReference type="PANTHER" id="PTHR23077">
    <property type="entry name" value="AAA-FAMILY ATPASE"/>
    <property type="match status" value="1"/>
</dbReference>
<dbReference type="GO" id="GO:0005524">
    <property type="term" value="F:ATP binding"/>
    <property type="evidence" value="ECO:0007669"/>
    <property type="project" value="UniProtKB-KW"/>
</dbReference>
<evidence type="ECO:0000313" key="7">
    <source>
        <dbReference type="Proteomes" id="UP000434101"/>
    </source>
</evidence>
<keyword evidence="2" id="KW-0067">ATP-binding</keyword>
<protein>
    <submittedName>
        <fullName evidence="6">AAA family ATPase</fullName>
    </submittedName>
</protein>
<dbReference type="SUPFAM" id="SSF52540">
    <property type="entry name" value="P-loop containing nucleoside triphosphate hydrolases"/>
    <property type="match status" value="2"/>
</dbReference>
<evidence type="ECO:0000256" key="4">
    <source>
        <dbReference type="SAM" id="MobiDB-lite"/>
    </source>
</evidence>
<dbReference type="InterPro" id="IPR027417">
    <property type="entry name" value="P-loop_NTPase"/>
</dbReference>
<keyword evidence="1" id="KW-0547">Nucleotide-binding</keyword>
<dbReference type="SMART" id="SM00382">
    <property type="entry name" value="AAA"/>
    <property type="match status" value="2"/>
</dbReference>
<dbReference type="PANTHER" id="PTHR23077:SF171">
    <property type="entry name" value="NUCLEAR VALOSIN-CONTAINING PROTEIN-LIKE"/>
    <property type="match status" value="1"/>
</dbReference>
<dbReference type="Gene3D" id="1.10.8.60">
    <property type="match status" value="2"/>
</dbReference>